<accession>A0ABV8K7T1</accession>
<dbReference type="InterPro" id="IPR004291">
    <property type="entry name" value="Transposase_IS66_central"/>
</dbReference>
<comment type="caution">
    <text evidence="3">The sequence shown here is derived from an EMBL/GenBank/DDBJ whole genome shotgun (WGS) entry which is preliminary data.</text>
</comment>
<protein>
    <submittedName>
        <fullName evidence="3">Transposase</fullName>
    </submittedName>
</protein>
<dbReference type="RefSeq" id="WP_377720702.1">
    <property type="nucleotide sequence ID" value="NZ_JBHSAM010000031.1"/>
</dbReference>
<feature type="domain" description="Transposase IS66 zinc-finger binding" evidence="2">
    <location>
        <begin position="2"/>
        <end position="32"/>
    </location>
</feature>
<dbReference type="Pfam" id="PF03050">
    <property type="entry name" value="DDE_Tnp_IS66"/>
    <property type="match status" value="1"/>
</dbReference>
<dbReference type="Proteomes" id="UP001595715">
    <property type="component" value="Unassembled WGS sequence"/>
</dbReference>
<sequence length="168" mass="19097">MSTETHNEITIIPPEVKVTRHVRKVYACRHCEREEIRTPIVTAPMPKPVYPGSLASPSSIAYVMSQKYVYSQPLYRHEQQFARLGLVLSRQTLAGWMLYGADKWLSLLVRRMFRNTWRPCTYCLKSPVPANTSAVKIFPSPLFVQSCCAIEISESIASMSSPSLKACW</sequence>
<keyword evidence="4" id="KW-1185">Reference proteome</keyword>
<dbReference type="InterPro" id="IPR052344">
    <property type="entry name" value="Transposase-related"/>
</dbReference>
<organism evidence="3 4">
    <name type="scientific">Paenibacillus xanthanilyticus</name>
    <dbReference type="NCBI Taxonomy" id="1783531"/>
    <lineage>
        <taxon>Bacteria</taxon>
        <taxon>Bacillati</taxon>
        <taxon>Bacillota</taxon>
        <taxon>Bacilli</taxon>
        <taxon>Bacillales</taxon>
        <taxon>Paenibacillaceae</taxon>
        <taxon>Paenibacillus</taxon>
    </lineage>
</organism>
<dbReference type="EMBL" id="JBHSAM010000031">
    <property type="protein sequence ID" value="MFC4102074.1"/>
    <property type="molecule type" value="Genomic_DNA"/>
</dbReference>
<evidence type="ECO:0000259" key="2">
    <source>
        <dbReference type="Pfam" id="PF13005"/>
    </source>
</evidence>
<dbReference type="Pfam" id="PF13005">
    <property type="entry name" value="zf-IS66"/>
    <property type="match status" value="1"/>
</dbReference>
<evidence type="ECO:0000313" key="4">
    <source>
        <dbReference type="Proteomes" id="UP001595715"/>
    </source>
</evidence>
<reference evidence="4" key="1">
    <citation type="journal article" date="2019" name="Int. J. Syst. Evol. Microbiol.">
        <title>The Global Catalogue of Microorganisms (GCM) 10K type strain sequencing project: providing services to taxonomists for standard genome sequencing and annotation.</title>
        <authorList>
            <consortium name="The Broad Institute Genomics Platform"/>
            <consortium name="The Broad Institute Genome Sequencing Center for Infectious Disease"/>
            <person name="Wu L."/>
            <person name="Ma J."/>
        </authorList>
    </citation>
    <scope>NUCLEOTIDE SEQUENCE [LARGE SCALE GENOMIC DNA]</scope>
    <source>
        <strain evidence="4">IBRC-M 10987</strain>
    </source>
</reference>
<dbReference type="InterPro" id="IPR024474">
    <property type="entry name" value="Znf_dom_IS66"/>
</dbReference>
<feature type="domain" description="Transposase IS66 central" evidence="1">
    <location>
        <begin position="53"/>
        <end position="112"/>
    </location>
</feature>
<dbReference type="PANTHER" id="PTHR33678">
    <property type="entry name" value="BLL1576 PROTEIN"/>
    <property type="match status" value="1"/>
</dbReference>
<proteinExistence type="predicted"/>
<evidence type="ECO:0000313" key="3">
    <source>
        <dbReference type="EMBL" id="MFC4102074.1"/>
    </source>
</evidence>
<gene>
    <name evidence="3" type="ORF">ACFOZ8_20790</name>
</gene>
<evidence type="ECO:0000259" key="1">
    <source>
        <dbReference type="Pfam" id="PF03050"/>
    </source>
</evidence>
<name>A0ABV8K7T1_9BACL</name>